<feature type="domain" description="Glycosyltransferase subfamily 4-like N-terminal" evidence="2">
    <location>
        <begin position="10"/>
        <end position="161"/>
    </location>
</feature>
<dbReference type="AlphaFoldDB" id="N1ZN72"/>
<dbReference type="CDD" id="cd03808">
    <property type="entry name" value="GT4_CapM-like"/>
    <property type="match status" value="1"/>
</dbReference>
<dbReference type="eggNOG" id="COG0438">
    <property type="taxonomic scope" value="Bacteria"/>
</dbReference>
<dbReference type="GO" id="GO:0016757">
    <property type="term" value="F:glycosyltransferase activity"/>
    <property type="evidence" value="ECO:0007669"/>
    <property type="project" value="InterPro"/>
</dbReference>
<sequence>MSAGENGKGKVLMLSSVASMIDQFNMPNIRLLQEMGYEVHVACNFKEGSTCSDGRIEDLQERLRSMHVVWRQWDCPRTICPVVKCIRALRQLWKLTGKQRYAWIHCHSPVGGAIARIVAHGRNIRVIYTAHGFHFYKGAPVKNWLLYYPAEKLLSYWTEVLLTVNREDYRFAKRNFHAKKVYCVPGTGVRTGRALHSNRSRRELCSLFHIPESAWVLLSVGELTPRKNHRLVLEAMALMKRTDVYYVVCGQGELCRQLRTEAGRYGLADRLRLVGFREHLDDFYCNCDIFVFPSVQEGLPVALMEAMAAGMPCVVSDIRGNRELLGDAGGCDDDMCGAVDVRFAHDDAASLCGILLRMMEDADLRRRCAAYNRNASARYDIHAVRREMRRIYGLSIEREFQDEDVKRAYQKSENHRVFDGR</sequence>
<evidence type="ECO:0000259" key="1">
    <source>
        <dbReference type="Pfam" id="PF00534"/>
    </source>
</evidence>
<accession>N1ZN72</accession>
<dbReference type="Proteomes" id="UP000012589">
    <property type="component" value="Unassembled WGS sequence"/>
</dbReference>
<dbReference type="Pfam" id="PF00534">
    <property type="entry name" value="Glycos_transf_1"/>
    <property type="match status" value="1"/>
</dbReference>
<evidence type="ECO:0000313" key="4">
    <source>
        <dbReference type="Proteomes" id="UP000012589"/>
    </source>
</evidence>
<dbReference type="SUPFAM" id="SSF53756">
    <property type="entry name" value="UDP-Glycosyltransferase/glycogen phosphorylase"/>
    <property type="match status" value="1"/>
</dbReference>
<dbReference type="HOGENOM" id="CLU_009583_0_1_9"/>
<protein>
    <recommendedName>
        <fullName evidence="5">Glycosyltransferase subfamily 4-like N-terminal domain-containing protein</fullName>
    </recommendedName>
</protein>
<dbReference type="InterPro" id="IPR028098">
    <property type="entry name" value="Glyco_trans_4-like_N"/>
</dbReference>
<dbReference type="STRING" id="1235802.C823_06019"/>
<dbReference type="InterPro" id="IPR001296">
    <property type="entry name" value="Glyco_trans_1"/>
</dbReference>
<dbReference type="EMBL" id="AQFT01000209">
    <property type="protein sequence ID" value="EMZ17356.1"/>
    <property type="molecule type" value="Genomic_DNA"/>
</dbReference>
<name>N1ZN72_9FIRM</name>
<evidence type="ECO:0000313" key="3">
    <source>
        <dbReference type="EMBL" id="EMZ17356.1"/>
    </source>
</evidence>
<proteinExistence type="predicted"/>
<evidence type="ECO:0000259" key="2">
    <source>
        <dbReference type="Pfam" id="PF13477"/>
    </source>
</evidence>
<feature type="domain" description="Glycosyl transferase family 1" evidence="1">
    <location>
        <begin position="210"/>
        <end position="374"/>
    </location>
</feature>
<dbReference type="PATRIC" id="fig|1235802.3.peg.6353"/>
<dbReference type="Gene3D" id="3.40.50.2000">
    <property type="entry name" value="Glycogen Phosphorylase B"/>
    <property type="match status" value="2"/>
</dbReference>
<evidence type="ECO:0008006" key="5">
    <source>
        <dbReference type="Google" id="ProtNLM"/>
    </source>
</evidence>
<keyword evidence="4" id="KW-1185">Reference proteome</keyword>
<comment type="caution">
    <text evidence="3">The sequence shown here is derived from an EMBL/GenBank/DDBJ whole genome shotgun (WGS) entry which is preliminary data.</text>
</comment>
<dbReference type="OrthoDB" id="1771215at2"/>
<gene>
    <name evidence="3" type="ORF">C823_06019</name>
</gene>
<reference evidence="3 4" key="1">
    <citation type="journal article" date="2014" name="Genome Announc.">
        <title>Draft genome sequences of the altered schaedler flora, a defined bacterial community from gnotobiotic mice.</title>
        <authorList>
            <person name="Wannemuehler M.J."/>
            <person name="Overstreet A.M."/>
            <person name="Ward D.V."/>
            <person name="Phillips G.J."/>
        </authorList>
    </citation>
    <scope>NUCLEOTIDE SEQUENCE [LARGE SCALE GENOMIC DNA]</scope>
    <source>
        <strain evidence="3 4">ASF492</strain>
    </source>
</reference>
<dbReference type="Pfam" id="PF13477">
    <property type="entry name" value="Glyco_trans_4_2"/>
    <property type="match status" value="1"/>
</dbReference>
<dbReference type="PANTHER" id="PTHR12526">
    <property type="entry name" value="GLYCOSYLTRANSFERASE"/>
    <property type="match status" value="1"/>
</dbReference>
<organism evidence="3 4">
    <name type="scientific">Eubacterium plexicaudatum ASF492</name>
    <dbReference type="NCBI Taxonomy" id="1235802"/>
    <lineage>
        <taxon>Bacteria</taxon>
        <taxon>Bacillati</taxon>
        <taxon>Bacillota</taxon>
        <taxon>Clostridia</taxon>
        <taxon>Eubacteriales</taxon>
        <taxon>Eubacteriaceae</taxon>
        <taxon>Eubacterium</taxon>
    </lineage>
</organism>